<sequence>MKDMRRCKAKKMVAILMVATLTMASLAGCSSNKKEITSNQTQETTSTDTKAGETADTSTEVRAVMSNEEIVKLAASEGKVGNWGLGNEYEIQALLTKYGQPITYLSQAFDMDGFDDDSITLASAMTYNELGLVKNSYDGAYNYSDTVGTIDMNDEGVAMLEDNIFCTRAFAEQNPNTVKAFIYASMKGWKYACENPEEAAEIVYKYGSSVSAEHQLYMASEVKKLVETDINGNTVTELGKMDEAAMSQTLELAKKYIALDDKAAADKLSKLTLDDVRDTSYWEGATASTDGKFGTPEKASVTIQLKWLPQAQFMGYYVALEKGYYDEVGLEVNVVSGGGDISETTAVSNGTVDFGVTWLANLIAANSGGMDLLEISQVYQRSGLVLVYKLDTFMK</sequence>
<dbReference type="Pfam" id="PF09084">
    <property type="entry name" value="NMT1"/>
    <property type="match status" value="2"/>
</dbReference>
<reference evidence="15 16" key="1">
    <citation type="submission" date="2016-11" db="EMBL/GenBank/DDBJ databases">
        <authorList>
            <person name="Jaros S."/>
            <person name="Januszkiewicz K."/>
            <person name="Wedrychowicz H."/>
        </authorList>
    </citation>
    <scope>NUCLEOTIDE SEQUENCE [LARGE SCALE GENOMIC DNA]</scope>
    <source>
        <strain evidence="15 16">DSM 15930</strain>
    </source>
</reference>
<dbReference type="GO" id="GO:0016740">
    <property type="term" value="F:transferase activity"/>
    <property type="evidence" value="ECO:0007669"/>
    <property type="project" value="UniProtKB-KW"/>
</dbReference>
<feature type="domain" description="SsuA/THI5-like" evidence="14">
    <location>
        <begin position="57"/>
        <end position="199"/>
    </location>
</feature>
<comment type="similarity">
    <text evidence="3">Belongs to the NMT1/THI5 family.</text>
</comment>
<feature type="compositionally biased region" description="Polar residues" evidence="12">
    <location>
        <begin position="37"/>
        <end position="58"/>
    </location>
</feature>
<evidence type="ECO:0000256" key="9">
    <source>
        <dbReference type="ARBA" id="ARBA00023004"/>
    </source>
</evidence>
<dbReference type="GO" id="GO:0009228">
    <property type="term" value="P:thiamine biosynthetic process"/>
    <property type="evidence" value="ECO:0007669"/>
    <property type="project" value="UniProtKB-KW"/>
</dbReference>
<gene>
    <name evidence="15" type="ORF">SAMN02746066_00351</name>
</gene>
<evidence type="ECO:0000313" key="16">
    <source>
        <dbReference type="Proteomes" id="UP000184038"/>
    </source>
</evidence>
<evidence type="ECO:0000256" key="5">
    <source>
        <dbReference type="ARBA" id="ARBA00022679"/>
    </source>
</evidence>
<evidence type="ECO:0000256" key="8">
    <source>
        <dbReference type="ARBA" id="ARBA00022977"/>
    </source>
</evidence>
<keyword evidence="7" id="KW-0663">Pyridoxal phosphate</keyword>
<dbReference type="InterPro" id="IPR015168">
    <property type="entry name" value="SsuA/THI5"/>
</dbReference>
<keyword evidence="5" id="KW-0808">Transferase</keyword>
<keyword evidence="9" id="KW-0408">Iron</keyword>
<feature type="chain" id="PRO_5039486100" description="Thiamine pyrimidine synthase" evidence="13">
    <location>
        <begin position="28"/>
        <end position="395"/>
    </location>
</feature>
<evidence type="ECO:0000256" key="11">
    <source>
        <dbReference type="ARBA" id="ARBA00048179"/>
    </source>
</evidence>
<comment type="catalytic activity">
    <reaction evidence="11">
        <text>N(6)-(pyridoxal phosphate)-L-lysyl-[4-amino-5-hydroxymethyl-2-methylpyrimidine phosphate synthase] + L-histidyl-[4-amino-5-hydroxymethyl-2-methylpyrimidine phosphate synthase] + 2 Fe(3+) + 4 H2O = L-lysyl-[4-amino-5-hydroxymethyl-2-methylpyrimidine phosphate synthase] + (2S)-2-amino-5-hydroxy-4-oxopentanoyl-[4-amino-5-hydroxymethyl-2-methylpyrimidine phosphate synthase] + 4-amino-2-methyl-5-(phosphooxymethyl)pyrimidine + 3-oxopropanoate + 2 Fe(2+) + 2 H(+)</text>
        <dbReference type="Rhea" id="RHEA:65756"/>
        <dbReference type="Rhea" id="RHEA-COMP:16892"/>
        <dbReference type="Rhea" id="RHEA-COMP:16893"/>
        <dbReference type="Rhea" id="RHEA-COMP:16894"/>
        <dbReference type="Rhea" id="RHEA-COMP:16895"/>
        <dbReference type="ChEBI" id="CHEBI:15377"/>
        <dbReference type="ChEBI" id="CHEBI:15378"/>
        <dbReference type="ChEBI" id="CHEBI:29033"/>
        <dbReference type="ChEBI" id="CHEBI:29034"/>
        <dbReference type="ChEBI" id="CHEBI:29969"/>
        <dbReference type="ChEBI" id="CHEBI:29979"/>
        <dbReference type="ChEBI" id="CHEBI:33190"/>
        <dbReference type="ChEBI" id="CHEBI:58354"/>
        <dbReference type="ChEBI" id="CHEBI:143915"/>
        <dbReference type="ChEBI" id="CHEBI:157692"/>
    </reaction>
    <physiologicalReaction direction="left-to-right" evidence="11">
        <dbReference type="Rhea" id="RHEA:65757"/>
    </physiologicalReaction>
</comment>
<evidence type="ECO:0000256" key="7">
    <source>
        <dbReference type="ARBA" id="ARBA00022898"/>
    </source>
</evidence>
<name>A0A1M7F1W3_9FIRM</name>
<evidence type="ECO:0000256" key="13">
    <source>
        <dbReference type="SAM" id="SignalP"/>
    </source>
</evidence>
<dbReference type="RefSeq" id="WP_242952459.1">
    <property type="nucleotide sequence ID" value="NZ_FRCP01000005.1"/>
</dbReference>
<comment type="subunit">
    <text evidence="4">Homodimer.</text>
</comment>
<dbReference type="Proteomes" id="UP000184038">
    <property type="component" value="Unassembled WGS sequence"/>
</dbReference>
<dbReference type="InterPro" id="IPR027939">
    <property type="entry name" value="NMT1/THI5"/>
</dbReference>
<keyword evidence="6" id="KW-0479">Metal-binding</keyword>
<accession>A0A1M7F1W3</accession>
<evidence type="ECO:0000259" key="14">
    <source>
        <dbReference type="Pfam" id="PF09084"/>
    </source>
</evidence>
<dbReference type="GO" id="GO:0046872">
    <property type="term" value="F:metal ion binding"/>
    <property type="evidence" value="ECO:0007669"/>
    <property type="project" value="UniProtKB-KW"/>
</dbReference>
<proteinExistence type="inferred from homology"/>
<dbReference type="PANTHER" id="PTHR31528">
    <property type="entry name" value="4-AMINO-5-HYDROXYMETHYL-2-METHYLPYRIMIDINE PHOSPHATE SYNTHASE THI11-RELATED"/>
    <property type="match status" value="1"/>
</dbReference>
<dbReference type="STRING" id="1120996.SAMN02746066_00351"/>
<comment type="function">
    <text evidence="1">Responsible for the formation of the pyrimidine heterocycle in the thiamine biosynthesis pathway. Catalyzes the formation of hydroxymethylpyrimidine phosphate (HMP-P) from histidine and pyridoxal phosphate (PLP). The protein uses PLP and the active site histidine to form HMP-P, generating an inactive enzyme. The enzyme can only undergo a single turnover, which suggests it is a suicide enzyme.</text>
</comment>
<dbReference type="EMBL" id="FRCP01000005">
    <property type="protein sequence ID" value="SHL98010.1"/>
    <property type="molecule type" value="Genomic_DNA"/>
</dbReference>
<dbReference type="Gene3D" id="3.40.190.10">
    <property type="entry name" value="Periplasmic binding protein-like II"/>
    <property type="match status" value="2"/>
</dbReference>
<evidence type="ECO:0000256" key="1">
    <source>
        <dbReference type="ARBA" id="ARBA00003469"/>
    </source>
</evidence>
<dbReference type="PANTHER" id="PTHR31528:SF1">
    <property type="entry name" value="4-AMINO-5-HYDROXYMETHYL-2-METHYLPYRIMIDINE PHOSPHATE SYNTHASE THI11-RELATED"/>
    <property type="match status" value="1"/>
</dbReference>
<feature type="region of interest" description="Disordered" evidence="12">
    <location>
        <begin position="32"/>
        <end position="58"/>
    </location>
</feature>
<evidence type="ECO:0000256" key="6">
    <source>
        <dbReference type="ARBA" id="ARBA00022723"/>
    </source>
</evidence>
<evidence type="ECO:0000256" key="12">
    <source>
        <dbReference type="SAM" id="MobiDB-lite"/>
    </source>
</evidence>
<comment type="pathway">
    <text evidence="2">Cofactor biosynthesis; thiamine diphosphate biosynthesis.</text>
</comment>
<keyword evidence="16" id="KW-1185">Reference proteome</keyword>
<evidence type="ECO:0000256" key="4">
    <source>
        <dbReference type="ARBA" id="ARBA00011738"/>
    </source>
</evidence>
<organism evidence="15 16">
    <name type="scientific">Anaerosporobacter mobilis DSM 15930</name>
    <dbReference type="NCBI Taxonomy" id="1120996"/>
    <lineage>
        <taxon>Bacteria</taxon>
        <taxon>Bacillati</taxon>
        <taxon>Bacillota</taxon>
        <taxon>Clostridia</taxon>
        <taxon>Lachnospirales</taxon>
        <taxon>Lachnospiraceae</taxon>
        <taxon>Anaerosporobacter</taxon>
    </lineage>
</organism>
<protein>
    <recommendedName>
        <fullName evidence="10">Thiamine pyrimidine synthase</fullName>
    </recommendedName>
</protein>
<dbReference type="AlphaFoldDB" id="A0A1M7F1W3"/>
<feature type="domain" description="SsuA/THI5-like" evidence="14">
    <location>
        <begin position="311"/>
        <end position="390"/>
    </location>
</feature>
<evidence type="ECO:0000256" key="3">
    <source>
        <dbReference type="ARBA" id="ARBA00009406"/>
    </source>
</evidence>
<evidence type="ECO:0000313" key="15">
    <source>
        <dbReference type="EMBL" id="SHL98010.1"/>
    </source>
</evidence>
<keyword evidence="13" id="KW-0732">Signal</keyword>
<evidence type="ECO:0000256" key="2">
    <source>
        <dbReference type="ARBA" id="ARBA00004948"/>
    </source>
</evidence>
<keyword evidence="8" id="KW-0784">Thiamine biosynthesis</keyword>
<feature type="signal peptide" evidence="13">
    <location>
        <begin position="1"/>
        <end position="27"/>
    </location>
</feature>
<evidence type="ECO:0000256" key="10">
    <source>
        <dbReference type="ARBA" id="ARBA00033171"/>
    </source>
</evidence>
<dbReference type="PROSITE" id="PS51257">
    <property type="entry name" value="PROKAR_LIPOPROTEIN"/>
    <property type="match status" value="1"/>
</dbReference>
<dbReference type="SUPFAM" id="SSF53850">
    <property type="entry name" value="Periplasmic binding protein-like II"/>
    <property type="match status" value="2"/>
</dbReference>